<dbReference type="AlphaFoldDB" id="A0A812XQH0"/>
<protein>
    <submittedName>
        <fullName evidence="1">Uncharacterized protein</fullName>
    </submittedName>
</protein>
<dbReference type="OrthoDB" id="446420at2759"/>
<name>A0A812XQH0_SYMPI</name>
<organism evidence="1 2">
    <name type="scientific">Symbiodinium pilosum</name>
    <name type="common">Dinoflagellate</name>
    <dbReference type="NCBI Taxonomy" id="2952"/>
    <lineage>
        <taxon>Eukaryota</taxon>
        <taxon>Sar</taxon>
        <taxon>Alveolata</taxon>
        <taxon>Dinophyceae</taxon>
        <taxon>Suessiales</taxon>
        <taxon>Symbiodiniaceae</taxon>
        <taxon>Symbiodinium</taxon>
    </lineage>
</organism>
<dbReference type="EMBL" id="CAJNIZ010046438">
    <property type="protein sequence ID" value="CAE7748554.1"/>
    <property type="molecule type" value="Genomic_DNA"/>
</dbReference>
<reference evidence="1" key="1">
    <citation type="submission" date="2021-02" db="EMBL/GenBank/DDBJ databases">
        <authorList>
            <person name="Dougan E. K."/>
            <person name="Rhodes N."/>
            <person name="Thang M."/>
            <person name="Chan C."/>
        </authorList>
    </citation>
    <scope>NUCLEOTIDE SEQUENCE</scope>
</reference>
<evidence type="ECO:0000313" key="1">
    <source>
        <dbReference type="EMBL" id="CAE7748554.1"/>
    </source>
</evidence>
<dbReference type="Proteomes" id="UP000649617">
    <property type="component" value="Unassembled WGS sequence"/>
</dbReference>
<keyword evidence="2" id="KW-1185">Reference proteome</keyword>
<proteinExistence type="predicted"/>
<gene>
    <name evidence="1" type="ORF">SPIL2461_LOCUS21642</name>
</gene>
<accession>A0A812XQH0</accession>
<sequence length="283" mass="31633">MYYVVANIVLPLTQHAKLSYAELVGPTEAGWFVSHYWGTAFQHFVRSLRLHSDSRSAVDMQSYWVCSFSNNQWSIEEEVCGGWETTSFYLALTGGVKGTVMVLDEQALPLTRAWCLFELLQTFILQKNHTDFQGLVMTTNSGVLNEGSANADTALVLAGRLSNLRLENAEASVEKDRQMIFNLVRAQEGGFDGINALVKRHIRLALESVQHYFEQKCRRLLCVLDTQAGVELADKTLKSMSQASFTRSSSEALASPHPVLLGRRHAFSEDVCSPRDNAEHLDV</sequence>
<evidence type="ECO:0000313" key="2">
    <source>
        <dbReference type="Proteomes" id="UP000649617"/>
    </source>
</evidence>
<comment type="caution">
    <text evidence="1">The sequence shown here is derived from an EMBL/GenBank/DDBJ whole genome shotgun (WGS) entry which is preliminary data.</text>
</comment>